<feature type="non-terminal residue" evidence="1">
    <location>
        <position position="1"/>
    </location>
</feature>
<dbReference type="AlphaFoldDB" id="A0A147BQT0"/>
<dbReference type="EMBL" id="GEGO01002295">
    <property type="protein sequence ID" value="JAR93109.1"/>
    <property type="molecule type" value="Transcribed_RNA"/>
</dbReference>
<reference evidence="1" key="1">
    <citation type="journal article" date="2018" name="PLoS Negl. Trop. Dis.">
        <title>Sialome diversity of ticks revealed by RNAseq of single tick salivary glands.</title>
        <authorList>
            <person name="Perner J."/>
            <person name="Kropackova S."/>
            <person name="Kopacek P."/>
            <person name="Ribeiro J.M."/>
        </authorList>
    </citation>
    <scope>NUCLEOTIDE SEQUENCE</scope>
    <source>
        <strain evidence="1">Siblings of single egg batch collected in Ceske Budejovice</strain>
        <tissue evidence="1">Salivary glands</tissue>
    </source>
</reference>
<feature type="non-terminal residue" evidence="1">
    <location>
        <position position="82"/>
    </location>
</feature>
<accession>A0A147BQT0</accession>
<protein>
    <submittedName>
        <fullName evidence="1">Uncharacterized protein</fullName>
    </submittedName>
</protein>
<name>A0A147BQT0_IXORI</name>
<sequence>PRWCIDVKSCGVRRVHLLSRLRPLPSRPKARGKGASASVSYTVAPAYRFSAVSPVFRGRIQIQEAAPQRTPIFGISKRRAVA</sequence>
<proteinExistence type="predicted"/>
<organism evidence="1">
    <name type="scientific">Ixodes ricinus</name>
    <name type="common">Common tick</name>
    <name type="synonym">Acarus ricinus</name>
    <dbReference type="NCBI Taxonomy" id="34613"/>
    <lineage>
        <taxon>Eukaryota</taxon>
        <taxon>Metazoa</taxon>
        <taxon>Ecdysozoa</taxon>
        <taxon>Arthropoda</taxon>
        <taxon>Chelicerata</taxon>
        <taxon>Arachnida</taxon>
        <taxon>Acari</taxon>
        <taxon>Parasitiformes</taxon>
        <taxon>Ixodida</taxon>
        <taxon>Ixodoidea</taxon>
        <taxon>Ixodidae</taxon>
        <taxon>Ixodinae</taxon>
        <taxon>Ixodes</taxon>
    </lineage>
</organism>
<evidence type="ECO:0000313" key="1">
    <source>
        <dbReference type="EMBL" id="JAR93109.1"/>
    </source>
</evidence>